<organism evidence="1 2">
    <name type="scientific">Nyssa sinensis</name>
    <dbReference type="NCBI Taxonomy" id="561372"/>
    <lineage>
        <taxon>Eukaryota</taxon>
        <taxon>Viridiplantae</taxon>
        <taxon>Streptophyta</taxon>
        <taxon>Embryophyta</taxon>
        <taxon>Tracheophyta</taxon>
        <taxon>Spermatophyta</taxon>
        <taxon>Magnoliopsida</taxon>
        <taxon>eudicotyledons</taxon>
        <taxon>Gunneridae</taxon>
        <taxon>Pentapetalae</taxon>
        <taxon>asterids</taxon>
        <taxon>Cornales</taxon>
        <taxon>Nyssaceae</taxon>
        <taxon>Nyssa</taxon>
    </lineage>
</organism>
<dbReference type="Proteomes" id="UP000325577">
    <property type="component" value="Linkage Group LG17"/>
</dbReference>
<sequence length="115" mass="12948">MSEQFKLSPHHQWYRNDIEAGSGDLYYDGGASYTFNLKKEEENKEAIRKIRAQVQAIRAAFLFQAAGENVNGTPKLPPSPVNDYDIEQEALATMTRNHDFSVLQQYGGASLFCTT</sequence>
<keyword evidence="2" id="KW-1185">Reference proteome</keyword>
<protein>
    <submittedName>
        <fullName evidence="1">Uncharacterized protein</fullName>
    </submittedName>
</protein>
<proteinExistence type="predicted"/>
<evidence type="ECO:0000313" key="1">
    <source>
        <dbReference type="EMBL" id="KAA8535834.1"/>
    </source>
</evidence>
<dbReference type="Gene3D" id="1.20.5.170">
    <property type="match status" value="1"/>
</dbReference>
<dbReference type="EMBL" id="CM018040">
    <property type="protein sequence ID" value="KAA8535834.1"/>
    <property type="molecule type" value="Genomic_DNA"/>
</dbReference>
<accession>A0A5J5AZI3</accession>
<evidence type="ECO:0000313" key="2">
    <source>
        <dbReference type="Proteomes" id="UP000325577"/>
    </source>
</evidence>
<gene>
    <name evidence="1" type="ORF">F0562_030846</name>
</gene>
<dbReference type="AlphaFoldDB" id="A0A5J5AZI3"/>
<reference evidence="1 2" key="1">
    <citation type="submission" date="2019-09" db="EMBL/GenBank/DDBJ databases">
        <title>A chromosome-level genome assembly of the Chinese tupelo Nyssa sinensis.</title>
        <authorList>
            <person name="Yang X."/>
            <person name="Kang M."/>
            <person name="Yang Y."/>
            <person name="Xiong H."/>
            <person name="Wang M."/>
            <person name="Zhang Z."/>
            <person name="Wang Z."/>
            <person name="Wu H."/>
            <person name="Ma T."/>
            <person name="Liu J."/>
            <person name="Xi Z."/>
        </authorList>
    </citation>
    <scope>NUCLEOTIDE SEQUENCE [LARGE SCALE GENOMIC DNA]</scope>
    <source>
        <strain evidence="1">J267</strain>
        <tissue evidence="1">Leaf</tissue>
    </source>
</reference>
<dbReference type="OrthoDB" id="3352408at2759"/>
<name>A0A5J5AZI3_9ASTE</name>